<evidence type="ECO:0008006" key="3">
    <source>
        <dbReference type="Google" id="ProtNLM"/>
    </source>
</evidence>
<comment type="caution">
    <text evidence="1">The sequence shown here is derived from an EMBL/GenBank/DDBJ whole genome shotgun (WGS) entry which is preliminary data.</text>
</comment>
<keyword evidence="2" id="KW-1185">Reference proteome</keyword>
<dbReference type="EMBL" id="JBBNGE010000003">
    <property type="protein sequence ID" value="MEQ2507006.1"/>
    <property type="molecule type" value="Genomic_DNA"/>
</dbReference>
<sequence length="81" mass="9295">MFRFNIDITPSIDGKEVHLEGICEMLSSDTFKVTMTEPYKGLSVTKHFDDAGEMDMDATFSKVEKDLIKLYEQETKRIGLK</sequence>
<reference evidence="1 2" key="1">
    <citation type="submission" date="2024-04" db="EMBL/GenBank/DDBJ databases">
        <title>Human intestinal bacterial collection.</title>
        <authorList>
            <person name="Pauvert C."/>
            <person name="Hitch T.C.A."/>
            <person name="Clavel T."/>
        </authorList>
    </citation>
    <scope>NUCLEOTIDE SEQUENCE [LARGE SCALE GENOMIC DNA]</scope>
    <source>
        <strain evidence="1 2">CLA-AA-H174</strain>
    </source>
</reference>
<evidence type="ECO:0000313" key="1">
    <source>
        <dbReference type="EMBL" id="MEQ2507006.1"/>
    </source>
</evidence>
<dbReference type="Proteomes" id="UP001465717">
    <property type="component" value="Unassembled WGS sequence"/>
</dbReference>
<gene>
    <name evidence="1" type="ORF">AAAT87_01770</name>
</gene>
<organism evidence="1 2">
    <name type="scientific">Segatella sinensis</name>
    <dbReference type="NCBI Taxonomy" id="3085167"/>
    <lineage>
        <taxon>Bacteria</taxon>
        <taxon>Pseudomonadati</taxon>
        <taxon>Bacteroidota</taxon>
        <taxon>Bacteroidia</taxon>
        <taxon>Bacteroidales</taxon>
        <taxon>Prevotellaceae</taxon>
        <taxon>Segatella</taxon>
    </lineage>
</organism>
<dbReference type="RefSeq" id="WP_334565439.1">
    <property type="nucleotide sequence ID" value="NZ_JBBNFG020000007.1"/>
</dbReference>
<protein>
    <recommendedName>
        <fullName evidence="3">Phage protein</fullName>
    </recommendedName>
</protein>
<evidence type="ECO:0000313" key="2">
    <source>
        <dbReference type="Proteomes" id="UP001465717"/>
    </source>
</evidence>
<name>A0ABV1FV33_9BACT</name>
<accession>A0ABV1FV33</accession>
<proteinExistence type="predicted"/>